<dbReference type="PANTHER" id="PTHR10209">
    <property type="entry name" value="OXIDOREDUCTASE, 2OG-FE II OXYGENASE FAMILY PROTEIN"/>
    <property type="match status" value="1"/>
</dbReference>
<dbReference type="InterPro" id="IPR027443">
    <property type="entry name" value="IPNS-like_sf"/>
</dbReference>
<dbReference type="GO" id="GO:0046872">
    <property type="term" value="F:metal ion binding"/>
    <property type="evidence" value="ECO:0007669"/>
    <property type="project" value="UniProtKB-KW"/>
</dbReference>
<comment type="similarity">
    <text evidence="1 5">Belongs to the iron/ascorbate-dependent oxidoreductase family.</text>
</comment>
<dbReference type="AlphaFoldDB" id="A0A0D2CDE8"/>
<proteinExistence type="inferred from homology"/>
<dbReference type="HOGENOM" id="CLU_010119_6_3_1"/>
<sequence>MMVTELSQPSSAPQQITLQNGMTITTLTNVSKETDQIPIIDFAGIYSPKLEDRQAVATQVREAASKIGFFYAINHGVDTSSFQKCIEHGKKFFDLPTEEKCKLHTDLIPDEFVGYHPLNSYRRNGCKLRDLSEAFNWGYEAGYDPVYGAENRDLRCANVWPEQFPEMKEDLMHYWQQLLSWSRKLSQIVALALHMPEDYFDKFVKRPEAAMRIMHYPQQEASLDDQNGIGAHTDFTAFTTVTQDGIGGLEVLSKSGEWIKATPIPGSFVINIGDCLMRQTNDFLVSTVHRVINKTGAERFSVPFFFGFNRDMDLTPVPSCVSEDNPAKYPLMTAGEYVKFRANTTKQTKSS</sequence>
<dbReference type="GO" id="GO:0016491">
    <property type="term" value="F:oxidoreductase activity"/>
    <property type="evidence" value="ECO:0007669"/>
    <property type="project" value="UniProtKB-KW"/>
</dbReference>
<dbReference type="PANTHER" id="PTHR10209:SF867">
    <property type="entry name" value="2-OXOGLUTARATE (2OG) AND FE(II)-DEPENDENT OXYGENASE SUPERFAMILY PROTEIN"/>
    <property type="match status" value="1"/>
</dbReference>
<evidence type="ECO:0000313" key="7">
    <source>
        <dbReference type="EMBL" id="KIW63091.1"/>
    </source>
</evidence>
<feature type="domain" description="Fe2OG dioxygenase" evidence="6">
    <location>
        <begin position="206"/>
        <end position="308"/>
    </location>
</feature>
<organism evidence="7 8">
    <name type="scientific">Phialophora macrospora</name>
    <dbReference type="NCBI Taxonomy" id="1851006"/>
    <lineage>
        <taxon>Eukaryota</taxon>
        <taxon>Fungi</taxon>
        <taxon>Dikarya</taxon>
        <taxon>Ascomycota</taxon>
        <taxon>Pezizomycotina</taxon>
        <taxon>Eurotiomycetes</taxon>
        <taxon>Chaetothyriomycetidae</taxon>
        <taxon>Chaetothyriales</taxon>
        <taxon>Herpotrichiellaceae</taxon>
        <taxon>Phialophora</taxon>
    </lineage>
</organism>
<dbReference type="EMBL" id="KN846962">
    <property type="protein sequence ID" value="KIW63091.1"/>
    <property type="molecule type" value="Genomic_DNA"/>
</dbReference>
<dbReference type="InterPro" id="IPR026992">
    <property type="entry name" value="DIOX_N"/>
</dbReference>
<keyword evidence="3 5" id="KW-0560">Oxidoreductase</keyword>
<dbReference type="InterPro" id="IPR005123">
    <property type="entry name" value="Oxoglu/Fe-dep_dioxygenase_dom"/>
</dbReference>
<evidence type="ECO:0000256" key="2">
    <source>
        <dbReference type="ARBA" id="ARBA00022723"/>
    </source>
</evidence>
<evidence type="ECO:0000256" key="3">
    <source>
        <dbReference type="ARBA" id="ARBA00023002"/>
    </source>
</evidence>
<dbReference type="Pfam" id="PF03171">
    <property type="entry name" value="2OG-FeII_Oxy"/>
    <property type="match status" value="1"/>
</dbReference>
<dbReference type="Gene3D" id="2.60.120.330">
    <property type="entry name" value="B-lactam Antibiotic, Isopenicillin N Synthase, Chain"/>
    <property type="match status" value="1"/>
</dbReference>
<name>A0A0D2CDE8_9EURO</name>
<evidence type="ECO:0000313" key="8">
    <source>
        <dbReference type="Proteomes" id="UP000054266"/>
    </source>
</evidence>
<dbReference type="GO" id="GO:0044283">
    <property type="term" value="P:small molecule biosynthetic process"/>
    <property type="evidence" value="ECO:0007669"/>
    <property type="project" value="UniProtKB-ARBA"/>
</dbReference>
<evidence type="ECO:0000259" key="6">
    <source>
        <dbReference type="PROSITE" id="PS51471"/>
    </source>
</evidence>
<accession>A0A0D2CDE8</accession>
<reference evidence="7 8" key="1">
    <citation type="submission" date="2015-01" db="EMBL/GenBank/DDBJ databases">
        <title>The Genome Sequence of Capronia semiimmersa CBS27337.</title>
        <authorList>
            <consortium name="The Broad Institute Genomics Platform"/>
            <person name="Cuomo C."/>
            <person name="de Hoog S."/>
            <person name="Gorbushina A."/>
            <person name="Stielow B."/>
            <person name="Teixiera M."/>
            <person name="Abouelleil A."/>
            <person name="Chapman S.B."/>
            <person name="Priest M."/>
            <person name="Young S.K."/>
            <person name="Wortman J."/>
            <person name="Nusbaum C."/>
            <person name="Birren B."/>
        </authorList>
    </citation>
    <scope>NUCLEOTIDE SEQUENCE [LARGE SCALE GENOMIC DNA]</scope>
    <source>
        <strain evidence="7 8">CBS 27337</strain>
    </source>
</reference>
<dbReference type="SUPFAM" id="SSF51197">
    <property type="entry name" value="Clavaminate synthase-like"/>
    <property type="match status" value="1"/>
</dbReference>
<keyword evidence="2 5" id="KW-0479">Metal-binding</keyword>
<protein>
    <recommendedName>
        <fullName evidence="6">Fe2OG dioxygenase domain-containing protein</fullName>
    </recommendedName>
</protein>
<gene>
    <name evidence="7" type="ORF">PV04_09968</name>
</gene>
<evidence type="ECO:0000256" key="4">
    <source>
        <dbReference type="ARBA" id="ARBA00023004"/>
    </source>
</evidence>
<evidence type="ECO:0000256" key="5">
    <source>
        <dbReference type="RuleBase" id="RU003682"/>
    </source>
</evidence>
<dbReference type="InterPro" id="IPR044861">
    <property type="entry name" value="IPNS-like_FE2OG_OXY"/>
</dbReference>
<dbReference type="PROSITE" id="PS51471">
    <property type="entry name" value="FE2OG_OXY"/>
    <property type="match status" value="1"/>
</dbReference>
<dbReference type="Proteomes" id="UP000054266">
    <property type="component" value="Unassembled WGS sequence"/>
</dbReference>
<evidence type="ECO:0000256" key="1">
    <source>
        <dbReference type="ARBA" id="ARBA00008056"/>
    </source>
</evidence>
<dbReference type="STRING" id="5601.A0A0D2CDE8"/>
<keyword evidence="8" id="KW-1185">Reference proteome</keyword>
<keyword evidence="4 5" id="KW-0408">Iron</keyword>
<dbReference type="Pfam" id="PF14226">
    <property type="entry name" value="DIOX_N"/>
    <property type="match status" value="1"/>
</dbReference>
<dbReference type="PRINTS" id="PR00682">
    <property type="entry name" value="IPNSYNTHASE"/>
</dbReference>